<dbReference type="Pfam" id="PF06055">
    <property type="entry name" value="ExoD"/>
    <property type="match status" value="1"/>
</dbReference>
<proteinExistence type="predicted"/>
<gene>
    <name evidence="2" type="ORF">JX360_11915</name>
</gene>
<feature type="transmembrane region" description="Helical" evidence="1">
    <location>
        <begin position="161"/>
        <end position="176"/>
    </location>
</feature>
<dbReference type="PANTHER" id="PTHR41795:SF1">
    <property type="entry name" value="EXOPOLYSACCHARIDE SYNTHESIS PROTEIN"/>
    <property type="match status" value="1"/>
</dbReference>
<dbReference type="RefSeq" id="WP_244351147.1">
    <property type="nucleotide sequence ID" value="NZ_JAFIRA010000032.1"/>
</dbReference>
<reference evidence="2" key="1">
    <citation type="submission" date="2021-02" db="EMBL/GenBank/DDBJ databases">
        <title>The CRISPR/cas machinery reduction and long-range gene transfer in the hot spring cyanobacterium Synechococcus.</title>
        <authorList>
            <person name="Dvorak P."/>
            <person name="Jahodarova E."/>
            <person name="Hasler P."/>
            <person name="Poulickova A."/>
        </authorList>
    </citation>
    <scope>NUCLEOTIDE SEQUENCE</scope>
    <source>
        <strain evidence="2">Rupite</strain>
    </source>
</reference>
<evidence type="ECO:0000256" key="1">
    <source>
        <dbReference type="SAM" id="Phobius"/>
    </source>
</evidence>
<keyword evidence="1" id="KW-0812">Transmembrane</keyword>
<dbReference type="Proteomes" id="UP000830835">
    <property type="component" value="Unassembled WGS sequence"/>
</dbReference>
<feature type="transmembrane region" description="Helical" evidence="1">
    <location>
        <begin position="188"/>
        <end position="212"/>
    </location>
</feature>
<sequence length="217" mass="23513">MARLSQELALFSQIQSLVDPLSSPASEAGSLEERIRVEQILKLAGERSFGLFLVVLSLPSALPLPAPGYSTPFGLLIVLLAAQLAMGRTTPWLPEWVLQKSIQLNQFQRLVQAGIPWLQRIEKISRPRWTYLCTSRLSRGVLGTLITLMGISMIIPIPGTNTLPAIGVFVTAFGLMEEDGILCSLGSLICVAGGFLTTSILVGLWLGGATLLDWLGW</sequence>
<name>A0ABT0CCT2_THEVL</name>
<dbReference type="EMBL" id="JAFIRA010000032">
    <property type="protein sequence ID" value="MCJ2543602.1"/>
    <property type="molecule type" value="Genomic_DNA"/>
</dbReference>
<keyword evidence="1" id="KW-1133">Transmembrane helix</keyword>
<dbReference type="PIRSF" id="PIRSF033239">
    <property type="entry name" value="ExoD"/>
    <property type="match status" value="1"/>
</dbReference>
<evidence type="ECO:0000313" key="3">
    <source>
        <dbReference type="Proteomes" id="UP000830835"/>
    </source>
</evidence>
<protein>
    <submittedName>
        <fullName evidence="2">Exopolysaccharide biosynthesis protein</fullName>
    </submittedName>
</protein>
<dbReference type="PANTHER" id="PTHR41795">
    <property type="entry name" value="EXOPOLYSACCHARIDE SYNTHESIS PROTEIN"/>
    <property type="match status" value="1"/>
</dbReference>
<comment type="caution">
    <text evidence="2">The sequence shown here is derived from an EMBL/GenBank/DDBJ whole genome shotgun (WGS) entry which is preliminary data.</text>
</comment>
<keyword evidence="3" id="KW-1185">Reference proteome</keyword>
<organism evidence="2 3">
    <name type="scientific">Thermostichus vulcanus str. 'Rupite'</name>
    <dbReference type="NCBI Taxonomy" id="2813851"/>
    <lineage>
        <taxon>Bacteria</taxon>
        <taxon>Bacillati</taxon>
        <taxon>Cyanobacteriota</taxon>
        <taxon>Cyanophyceae</taxon>
        <taxon>Thermostichales</taxon>
        <taxon>Thermostichaceae</taxon>
        <taxon>Thermostichus</taxon>
    </lineage>
</organism>
<accession>A0ABT0CCT2</accession>
<evidence type="ECO:0000313" key="2">
    <source>
        <dbReference type="EMBL" id="MCJ2543602.1"/>
    </source>
</evidence>
<dbReference type="InterPro" id="IPR010331">
    <property type="entry name" value="ExoD"/>
</dbReference>
<keyword evidence="1" id="KW-0472">Membrane</keyword>